<proteinExistence type="predicted"/>
<sequence>MTRFLMMSNVLFTELSNEQLEVVAGGIDFQLDATFYAGKENILNGEASSDPNGSTASSNGSSTEIETAGLAFLALGANQLPEIPR</sequence>
<dbReference type="Proteomes" id="UP000222310">
    <property type="component" value="Unassembled WGS sequence"/>
</dbReference>
<evidence type="ECO:0000313" key="2">
    <source>
        <dbReference type="Proteomes" id="UP000222310"/>
    </source>
</evidence>
<organism evidence="1 2">
    <name type="scientific">Nostoc linckia z8</name>
    <dbReference type="NCBI Taxonomy" id="1628746"/>
    <lineage>
        <taxon>Bacteria</taxon>
        <taxon>Bacillati</taxon>
        <taxon>Cyanobacteriota</taxon>
        <taxon>Cyanophyceae</taxon>
        <taxon>Nostocales</taxon>
        <taxon>Nostocaceae</taxon>
        <taxon>Nostoc</taxon>
    </lineage>
</organism>
<dbReference type="AlphaFoldDB" id="A0A9Q5ZBI9"/>
<protein>
    <recommendedName>
        <fullName evidence="3">Bacteriocin</fullName>
    </recommendedName>
</protein>
<dbReference type="InterPro" id="IPR049891">
    <property type="entry name" value="CTB"/>
</dbReference>
<reference evidence="1 2" key="1">
    <citation type="submission" date="2015-02" db="EMBL/GenBank/DDBJ databases">
        <title>Nostoc linckia genome annotation.</title>
        <authorList>
            <person name="Zhou Z."/>
        </authorList>
    </citation>
    <scope>NUCLEOTIDE SEQUENCE [LARGE SCALE GENOMIC DNA]</scope>
    <source>
        <strain evidence="2">z8</strain>
    </source>
</reference>
<comment type="caution">
    <text evidence="1">The sequence shown here is derived from an EMBL/GenBank/DDBJ whole genome shotgun (WGS) entry which is preliminary data.</text>
</comment>
<gene>
    <name evidence="1" type="ORF">VF08_16435</name>
</gene>
<evidence type="ECO:0000313" key="1">
    <source>
        <dbReference type="EMBL" id="PHK03085.1"/>
    </source>
</evidence>
<name>A0A9Q5ZBI9_NOSLI</name>
<dbReference type="NCBIfam" id="NF038167">
    <property type="entry name" value="cyan_ocin_like"/>
    <property type="match status" value="1"/>
</dbReference>
<accession>A0A9Q5ZBI9</accession>
<evidence type="ECO:0008006" key="3">
    <source>
        <dbReference type="Google" id="ProtNLM"/>
    </source>
</evidence>
<dbReference type="EMBL" id="LAHD01000043">
    <property type="protein sequence ID" value="PHK03085.1"/>
    <property type="molecule type" value="Genomic_DNA"/>
</dbReference>